<proteinExistence type="inferred from homology"/>
<evidence type="ECO:0000256" key="3">
    <source>
        <dbReference type="ARBA" id="ARBA00022827"/>
    </source>
</evidence>
<evidence type="ECO:0000313" key="7">
    <source>
        <dbReference type="Proteomes" id="UP000026961"/>
    </source>
</evidence>
<dbReference type="FunFam" id="3.50.50.60:FF:000170">
    <property type="entry name" value="Flavin-containing monooxygenase"/>
    <property type="match status" value="2"/>
</dbReference>
<keyword evidence="2 5" id="KW-0285">Flavoprotein</keyword>
<dbReference type="PANTHER" id="PTHR23023">
    <property type="entry name" value="DIMETHYLANILINE MONOOXYGENASE"/>
    <property type="match status" value="1"/>
</dbReference>
<organism evidence="6">
    <name type="scientific">Oryza glumipatula</name>
    <dbReference type="NCBI Taxonomy" id="40148"/>
    <lineage>
        <taxon>Eukaryota</taxon>
        <taxon>Viridiplantae</taxon>
        <taxon>Streptophyta</taxon>
        <taxon>Embryophyta</taxon>
        <taxon>Tracheophyta</taxon>
        <taxon>Spermatophyta</taxon>
        <taxon>Magnoliopsida</taxon>
        <taxon>Liliopsida</taxon>
        <taxon>Poales</taxon>
        <taxon>Poaceae</taxon>
        <taxon>BOP clade</taxon>
        <taxon>Oryzoideae</taxon>
        <taxon>Oryzeae</taxon>
        <taxon>Oryzinae</taxon>
        <taxon>Oryza</taxon>
    </lineage>
</organism>
<dbReference type="EC" id="1.-.-.-" evidence="5"/>
<comment type="similarity">
    <text evidence="1 5">Belongs to the FMO family.</text>
</comment>
<dbReference type="eggNOG" id="KOG1399">
    <property type="taxonomic scope" value="Eukaryota"/>
</dbReference>
<dbReference type="SUPFAM" id="SSF51905">
    <property type="entry name" value="FAD/NAD(P)-binding domain"/>
    <property type="match status" value="2"/>
</dbReference>
<dbReference type="GO" id="GO:0050661">
    <property type="term" value="F:NADP binding"/>
    <property type="evidence" value="ECO:0007669"/>
    <property type="project" value="InterPro"/>
</dbReference>
<protein>
    <recommendedName>
        <fullName evidence="5">Flavin-containing monooxygenase</fullName>
        <ecNumber evidence="5">1.-.-.-</ecNumber>
    </recommendedName>
</protein>
<dbReference type="GO" id="GO:0050660">
    <property type="term" value="F:flavin adenine dinucleotide binding"/>
    <property type="evidence" value="ECO:0007669"/>
    <property type="project" value="InterPro"/>
</dbReference>
<dbReference type="HOGENOM" id="CLU_835724_0_0_1"/>
<dbReference type="InterPro" id="IPR036188">
    <property type="entry name" value="FAD/NAD-bd_sf"/>
</dbReference>
<accession>A0A0D9ZHM2</accession>
<evidence type="ECO:0000256" key="5">
    <source>
        <dbReference type="RuleBase" id="RU361177"/>
    </source>
</evidence>
<keyword evidence="4 5" id="KW-0560">Oxidoreductase</keyword>
<evidence type="ECO:0000256" key="1">
    <source>
        <dbReference type="ARBA" id="ARBA00009183"/>
    </source>
</evidence>
<dbReference type="Proteomes" id="UP000026961">
    <property type="component" value="Chromosome 4"/>
</dbReference>
<evidence type="ECO:0000313" key="6">
    <source>
        <dbReference type="EnsemblPlants" id="OGLUM04G03920.1"/>
    </source>
</evidence>
<dbReference type="STRING" id="40148.A0A0D9ZHM2"/>
<dbReference type="InterPro" id="IPR020946">
    <property type="entry name" value="Flavin_mOase-like"/>
</dbReference>
<keyword evidence="7" id="KW-1185">Reference proteome</keyword>
<evidence type="ECO:0000256" key="2">
    <source>
        <dbReference type="ARBA" id="ARBA00022630"/>
    </source>
</evidence>
<dbReference type="InterPro" id="IPR050346">
    <property type="entry name" value="FMO-like"/>
</dbReference>
<keyword evidence="5" id="KW-0503">Monooxygenase</keyword>
<dbReference type="Gramene" id="OGLUM04G03920.1">
    <property type="protein sequence ID" value="OGLUM04G03920.1"/>
    <property type="gene ID" value="OGLUM04G03920"/>
</dbReference>
<dbReference type="AlphaFoldDB" id="A0A0D9ZHM2"/>
<dbReference type="EnsemblPlants" id="OGLUM04G03920.1">
    <property type="protein sequence ID" value="OGLUM04G03920.1"/>
    <property type="gene ID" value="OGLUM04G03920"/>
</dbReference>
<evidence type="ECO:0000256" key="4">
    <source>
        <dbReference type="ARBA" id="ARBA00023002"/>
    </source>
</evidence>
<name>A0A0D9ZHM2_9ORYZ</name>
<sequence length="333" mass="36661">MYQYSDFPWPETVTEVFPDHRQVMDYLGAYARRFGVLDCVRFGHRVAGMEYVGVGKEDVAAWDEWAGNGDAFGSGSSEWRLEVADGEGHIETHTADFVILCVGKYSGVPNIPTFPAGKGPEAFDGQVIHSMDYSKMGTKNCKEMIKGKRVTIVGYLKSALDIAAECAEYSDFPWPETVTEVFPDHRQVMDYLGAYARRFGVLDCIRFGHRVAGMEYVGVGEEDVAAWDEWAGNGDAFGSGSGEWRLEVVDGEGHIETHKADFVILCIGRFSGVPNMPTFPPGKGPEAFDGQVIHSMDYSKMGTKNSKEIIKGKRVTIVGYLKSALDIAAECAE</sequence>
<dbReference type="GO" id="GO:0004499">
    <property type="term" value="F:N,N-dimethylaniline monooxygenase activity"/>
    <property type="evidence" value="ECO:0007669"/>
    <property type="project" value="InterPro"/>
</dbReference>
<reference evidence="6" key="2">
    <citation type="submission" date="2018-05" db="EMBL/GenBank/DDBJ databases">
        <title>OgluRS3 (Oryza glumaepatula Reference Sequence Version 3).</title>
        <authorList>
            <person name="Zhang J."/>
            <person name="Kudrna D."/>
            <person name="Lee S."/>
            <person name="Talag J."/>
            <person name="Welchert J."/>
            <person name="Wing R.A."/>
        </authorList>
    </citation>
    <scope>NUCLEOTIDE SEQUENCE [LARGE SCALE GENOMIC DNA]</scope>
</reference>
<dbReference type="Gene3D" id="3.50.50.60">
    <property type="entry name" value="FAD/NAD(P)-binding domain"/>
    <property type="match status" value="2"/>
</dbReference>
<dbReference type="Pfam" id="PF00743">
    <property type="entry name" value="FMO-like"/>
    <property type="match status" value="1"/>
</dbReference>
<reference evidence="6" key="1">
    <citation type="submission" date="2015-04" db="UniProtKB">
        <authorList>
            <consortium name="EnsemblPlants"/>
        </authorList>
    </citation>
    <scope>IDENTIFICATION</scope>
</reference>
<keyword evidence="3 5" id="KW-0274">FAD</keyword>
<comment type="cofactor">
    <cofactor evidence="5">
        <name>FAD</name>
        <dbReference type="ChEBI" id="CHEBI:57692"/>
    </cofactor>
</comment>